<dbReference type="InterPro" id="IPR016084">
    <property type="entry name" value="Haem_Oase-like_multi-hlx"/>
</dbReference>
<dbReference type="GO" id="GO:0050334">
    <property type="term" value="F:thiaminase activity"/>
    <property type="evidence" value="ECO:0007669"/>
    <property type="project" value="UniProtKB-EC"/>
</dbReference>
<accession>A0ABM9N5G6</accession>
<gene>
    <name evidence="11" type="ORF">R54876_GBNLAHCA_01010</name>
</gene>
<evidence type="ECO:0000256" key="8">
    <source>
        <dbReference type="ARBA" id="ARBA00048337"/>
    </source>
</evidence>
<evidence type="ECO:0000256" key="4">
    <source>
        <dbReference type="ARBA" id="ARBA00011881"/>
    </source>
</evidence>
<keyword evidence="7 9" id="KW-0784">Thiamine biosynthesis</keyword>
<keyword evidence="12" id="KW-1185">Reference proteome</keyword>
<dbReference type="PANTHER" id="PTHR43198">
    <property type="entry name" value="BIFUNCTIONAL TH2 PROTEIN"/>
    <property type="match status" value="1"/>
</dbReference>
<dbReference type="Gene3D" id="1.20.910.10">
    <property type="entry name" value="Heme oxygenase-like"/>
    <property type="match status" value="1"/>
</dbReference>
<organism evidence="11 12">
    <name type="scientific">Eupransor demetentiae</name>
    <dbReference type="NCBI Taxonomy" id="3109584"/>
    <lineage>
        <taxon>Bacteria</taxon>
        <taxon>Bacillati</taxon>
        <taxon>Bacillota</taxon>
        <taxon>Bacilli</taxon>
        <taxon>Lactobacillales</taxon>
        <taxon>Lactobacillaceae</taxon>
        <taxon>Eupransor</taxon>
    </lineage>
</organism>
<dbReference type="InterPro" id="IPR026285">
    <property type="entry name" value="TenA_E"/>
</dbReference>
<evidence type="ECO:0000256" key="3">
    <source>
        <dbReference type="ARBA" id="ARBA00010264"/>
    </source>
</evidence>
<feature type="domain" description="Thiaminase-2/PQQC" evidence="10">
    <location>
        <begin position="15"/>
        <end position="213"/>
    </location>
</feature>
<dbReference type="RefSeq" id="WP_349641990.1">
    <property type="nucleotide sequence ID" value="NZ_CAWVOH010000002.1"/>
</dbReference>
<comment type="catalytic activity">
    <reaction evidence="1 9">
        <text>4-amino-5-aminomethyl-2-methylpyrimidine + H2O = 4-amino-5-hydroxymethyl-2-methylpyrimidine + NH4(+)</text>
        <dbReference type="Rhea" id="RHEA:31799"/>
        <dbReference type="ChEBI" id="CHEBI:15377"/>
        <dbReference type="ChEBI" id="CHEBI:16892"/>
        <dbReference type="ChEBI" id="CHEBI:28938"/>
        <dbReference type="ChEBI" id="CHEBI:63416"/>
        <dbReference type="EC" id="3.5.99.2"/>
    </reaction>
</comment>
<evidence type="ECO:0000256" key="6">
    <source>
        <dbReference type="ARBA" id="ARBA00013647"/>
    </source>
</evidence>
<reference evidence="11 12" key="1">
    <citation type="submission" date="2024-01" db="EMBL/GenBank/DDBJ databases">
        <authorList>
            <person name="Botero Cardona J."/>
        </authorList>
    </citation>
    <scope>NUCLEOTIDE SEQUENCE [LARGE SCALE GENOMIC DNA]</scope>
    <source>
        <strain evidence="11 12">LMG 33000</strain>
    </source>
</reference>
<dbReference type="EC" id="3.5.99.2" evidence="5 9"/>
<dbReference type="EMBL" id="CAWVOH010000002">
    <property type="protein sequence ID" value="CAK8054441.1"/>
    <property type="molecule type" value="Genomic_DNA"/>
</dbReference>
<comment type="function">
    <text evidence="9">Catalyzes an amino-pyrimidine hydrolysis reaction at the C5' of the pyrimidine moiety of thiamine compounds, a reaction that is part of a thiamine salvage pathway. Thus, catalyzes the conversion of 4-amino-5-aminomethyl-2-methylpyrimidine to 4-amino-5-hydroxymethyl-2-methylpyrimidine (HMP).</text>
</comment>
<dbReference type="CDD" id="cd19358">
    <property type="entry name" value="TenA_E_Spr0628-like"/>
    <property type="match status" value="1"/>
</dbReference>
<evidence type="ECO:0000256" key="9">
    <source>
        <dbReference type="PIRNR" id="PIRNR003170"/>
    </source>
</evidence>
<dbReference type="PANTHER" id="PTHR43198:SF2">
    <property type="entry name" value="SI:CH1073-67J19.1-RELATED"/>
    <property type="match status" value="1"/>
</dbReference>
<protein>
    <recommendedName>
        <fullName evidence="6 9">Aminopyrimidine aminohydrolase</fullName>
        <ecNumber evidence="5 9">3.5.99.2</ecNumber>
    </recommendedName>
</protein>
<evidence type="ECO:0000313" key="11">
    <source>
        <dbReference type="EMBL" id="CAK8054441.1"/>
    </source>
</evidence>
<evidence type="ECO:0000256" key="2">
    <source>
        <dbReference type="ARBA" id="ARBA00004948"/>
    </source>
</evidence>
<dbReference type="PIRSF" id="PIRSF003170">
    <property type="entry name" value="Pet18p"/>
    <property type="match status" value="1"/>
</dbReference>
<dbReference type="InterPro" id="IPR050967">
    <property type="entry name" value="Thiamine_Salvage_TenA"/>
</dbReference>
<name>A0ABM9N5G6_9LACO</name>
<evidence type="ECO:0000259" key="10">
    <source>
        <dbReference type="Pfam" id="PF03070"/>
    </source>
</evidence>
<comment type="similarity">
    <text evidence="3 9">Belongs to the TenA family.</text>
</comment>
<dbReference type="Proteomes" id="UP001314241">
    <property type="component" value="Unassembled WGS sequence"/>
</dbReference>
<evidence type="ECO:0000256" key="1">
    <source>
        <dbReference type="ARBA" id="ARBA00001881"/>
    </source>
</evidence>
<proteinExistence type="inferred from homology"/>
<dbReference type="SUPFAM" id="SSF48613">
    <property type="entry name" value="Heme oxygenase-like"/>
    <property type="match status" value="1"/>
</dbReference>
<comment type="catalytic activity">
    <reaction evidence="8 9">
        <text>thiamine + H2O = 5-(2-hydroxyethyl)-4-methylthiazole + 4-amino-5-hydroxymethyl-2-methylpyrimidine + H(+)</text>
        <dbReference type="Rhea" id="RHEA:17509"/>
        <dbReference type="ChEBI" id="CHEBI:15377"/>
        <dbReference type="ChEBI" id="CHEBI:15378"/>
        <dbReference type="ChEBI" id="CHEBI:16892"/>
        <dbReference type="ChEBI" id="CHEBI:17957"/>
        <dbReference type="ChEBI" id="CHEBI:18385"/>
        <dbReference type="EC" id="3.5.99.2"/>
    </reaction>
</comment>
<dbReference type="Pfam" id="PF03070">
    <property type="entry name" value="TENA_THI-4"/>
    <property type="match status" value="1"/>
</dbReference>
<evidence type="ECO:0000256" key="7">
    <source>
        <dbReference type="ARBA" id="ARBA00022977"/>
    </source>
</evidence>
<keyword evidence="9 11" id="KW-0378">Hydrolase</keyword>
<comment type="pathway">
    <text evidence="2 9">Cofactor biosynthesis; thiamine diphosphate biosynthesis.</text>
</comment>
<sequence length="222" mass="25337">MTEKFSEVLREENIEEWHKTINHRFSKELFDGTIADGVMAGYLVQDYRFQDGFIALLGAAIVSADDPQARLRFARFVGEVAGDEHTYFVKSFEAFHLSAADREAIPDTSATASFKKIFKEATDTRNYAAVLGVLLVTEWIYKDWAAQAPVPAERPQSFIYTEWIELHEYQGFLDIVKFLRSEMDRVGVADQAMARKYFKTTVDAEVDFFNSSYAAPIEGIER</sequence>
<dbReference type="InterPro" id="IPR004305">
    <property type="entry name" value="Thiaminase-2/PQQC"/>
</dbReference>
<comment type="subunit">
    <text evidence="4">Homotetramer.</text>
</comment>
<comment type="caution">
    <text evidence="11">The sequence shown here is derived from an EMBL/GenBank/DDBJ whole genome shotgun (WGS) entry which is preliminary data.</text>
</comment>
<evidence type="ECO:0000313" key="12">
    <source>
        <dbReference type="Proteomes" id="UP001314241"/>
    </source>
</evidence>
<evidence type="ECO:0000256" key="5">
    <source>
        <dbReference type="ARBA" id="ARBA00012684"/>
    </source>
</evidence>